<evidence type="ECO:0000313" key="1">
    <source>
        <dbReference type="EMBL" id="MFC0239331.1"/>
    </source>
</evidence>
<protein>
    <submittedName>
        <fullName evidence="1">DUF2478 domain-containing protein</fullName>
    </submittedName>
</protein>
<keyword evidence="2" id="KW-1185">Reference proteome</keyword>
<evidence type="ECO:0000313" key="2">
    <source>
        <dbReference type="Proteomes" id="UP001589775"/>
    </source>
</evidence>
<comment type="caution">
    <text evidence="1">The sequence shown here is derived from an EMBL/GenBank/DDBJ whole genome shotgun (WGS) entry which is preliminary data.</text>
</comment>
<dbReference type="Proteomes" id="UP001589775">
    <property type="component" value="Unassembled WGS sequence"/>
</dbReference>
<proteinExistence type="predicted"/>
<sequence length="186" mass="19311">MTQTEPEAPRIAAVIYRGDDDVDGLLAEFAADRLRAGDKLGGLVQRNIKDASGRRIDMQVIDLMTGAAIGISQTLGGGAGSCKLDAAGLADSAQAVTRAIAGEVALVVINKFSKQEATGQGLRAEFAETIVAGLPLLTAVPEKCVDAWRDFIGEAGIELPCNRAALDAWWRDAASSAEAQSDQAAG</sequence>
<gene>
    <name evidence="1" type="ORF">ACFFJ6_02580</name>
</gene>
<dbReference type="EMBL" id="JBHLWM010000001">
    <property type="protein sequence ID" value="MFC0239331.1"/>
    <property type="molecule type" value="Genomic_DNA"/>
</dbReference>
<reference evidence="1 2" key="1">
    <citation type="submission" date="2024-09" db="EMBL/GenBank/DDBJ databases">
        <authorList>
            <person name="Sun Q."/>
            <person name="Mori K."/>
        </authorList>
    </citation>
    <scope>NUCLEOTIDE SEQUENCE [LARGE SCALE GENOMIC DNA]</scope>
    <source>
        <strain evidence="1 2">KCTC 23279</strain>
    </source>
</reference>
<accession>A0ABV6EMZ6</accession>
<dbReference type="InterPro" id="IPR018912">
    <property type="entry name" value="DUF2478"/>
</dbReference>
<dbReference type="Pfam" id="PF10649">
    <property type="entry name" value="DUF2478"/>
    <property type="match status" value="1"/>
</dbReference>
<organism evidence="1 2">
    <name type="scientific">Rhodopseudomonas telluris</name>
    <dbReference type="NCBI Taxonomy" id="644215"/>
    <lineage>
        <taxon>Bacteria</taxon>
        <taxon>Pseudomonadati</taxon>
        <taxon>Pseudomonadota</taxon>
        <taxon>Alphaproteobacteria</taxon>
        <taxon>Hyphomicrobiales</taxon>
        <taxon>Nitrobacteraceae</taxon>
        <taxon>Rhodopseudomonas</taxon>
    </lineage>
</organism>
<name>A0ABV6EMZ6_9BRAD</name>
<dbReference type="RefSeq" id="WP_378384035.1">
    <property type="nucleotide sequence ID" value="NZ_JBHLWM010000001.1"/>
</dbReference>